<dbReference type="EMBL" id="JAUPFM010000006">
    <property type="protein sequence ID" value="KAK2848736.1"/>
    <property type="molecule type" value="Genomic_DNA"/>
</dbReference>
<comment type="caution">
    <text evidence="1">The sequence shown here is derived from an EMBL/GenBank/DDBJ whole genome shotgun (WGS) entry which is preliminary data.</text>
</comment>
<name>A0AA88MZL5_CHASR</name>
<accession>A0AA88MZL5</accession>
<dbReference type="Proteomes" id="UP001187415">
    <property type="component" value="Unassembled WGS sequence"/>
</dbReference>
<organism evidence="1 2">
    <name type="scientific">Channa striata</name>
    <name type="common">Snakehead murrel</name>
    <name type="synonym">Ophicephalus striatus</name>
    <dbReference type="NCBI Taxonomy" id="64152"/>
    <lineage>
        <taxon>Eukaryota</taxon>
        <taxon>Metazoa</taxon>
        <taxon>Chordata</taxon>
        <taxon>Craniata</taxon>
        <taxon>Vertebrata</taxon>
        <taxon>Euteleostomi</taxon>
        <taxon>Actinopterygii</taxon>
        <taxon>Neopterygii</taxon>
        <taxon>Teleostei</taxon>
        <taxon>Neoteleostei</taxon>
        <taxon>Acanthomorphata</taxon>
        <taxon>Anabantaria</taxon>
        <taxon>Anabantiformes</taxon>
        <taxon>Channoidei</taxon>
        <taxon>Channidae</taxon>
        <taxon>Channa</taxon>
    </lineage>
</organism>
<keyword evidence="2" id="KW-1185">Reference proteome</keyword>
<evidence type="ECO:0000313" key="2">
    <source>
        <dbReference type="Proteomes" id="UP001187415"/>
    </source>
</evidence>
<protein>
    <submittedName>
        <fullName evidence="1">Uncharacterized protein</fullName>
    </submittedName>
</protein>
<evidence type="ECO:0000313" key="1">
    <source>
        <dbReference type="EMBL" id="KAK2848736.1"/>
    </source>
</evidence>
<proteinExistence type="predicted"/>
<sequence length="77" mass="8533">MESCSTTSGCDKPPGRQLLLLAQPYLSYPLEAKLIWSLTLNNLELIKRGEEERSSPSVHSVFFPAPVRALEGQDNDS</sequence>
<dbReference type="AlphaFoldDB" id="A0AA88MZL5"/>
<gene>
    <name evidence="1" type="ORF">Q5P01_008570</name>
</gene>
<reference evidence="1" key="1">
    <citation type="submission" date="2023-07" db="EMBL/GenBank/DDBJ databases">
        <title>Chromosome-level Genome Assembly of Striped Snakehead (Channa striata).</title>
        <authorList>
            <person name="Liu H."/>
        </authorList>
    </citation>
    <scope>NUCLEOTIDE SEQUENCE</scope>
    <source>
        <strain evidence="1">Gz</strain>
        <tissue evidence="1">Muscle</tissue>
    </source>
</reference>